<protein>
    <submittedName>
        <fullName evidence="1">Uncharacterized protein</fullName>
    </submittedName>
</protein>
<dbReference type="EMBL" id="HACG01002928">
    <property type="protein sequence ID" value="CEK49793.1"/>
    <property type="molecule type" value="Transcribed_RNA"/>
</dbReference>
<feature type="non-terminal residue" evidence="1">
    <location>
        <position position="57"/>
    </location>
</feature>
<evidence type="ECO:0000313" key="1">
    <source>
        <dbReference type="EMBL" id="CEK49793.1"/>
    </source>
</evidence>
<gene>
    <name evidence="1" type="primary">ORF8865</name>
</gene>
<organism evidence="1">
    <name type="scientific">Arion vulgaris</name>
    <dbReference type="NCBI Taxonomy" id="1028688"/>
    <lineage>
        <taxon>Eukaryota</taxon>
        <taxon>Metazoa</taxon>
        <taxon>Spiralia</taxon>
        <taxon>Lophotrochozoa</taxon>
        <taxon>Mollusca</taxon>
        <taxon>Gastropoda</taxon>
        <taxon>Heterobranchia</taxon>
        <taxon>Euthyneura</taxon>
        <taxon>Panpulmonata</taxon>
        <taxon>Eupulmonata</taxon>
        <taxon>Stylommatophora</taxon>
        <taxon>Helicina</taxon>
        <taxon>Arionoidea</taxon>
        <taxon>Arionidae</taxon>
        <taxon>Arion</taxon>
    </lineage>
</organism>
<dbReference type="AlphaFoldDB" id="A0A0B6Y0Y1"/>
<proteinExistence type="predicted"/>
<reference evidence="1" key="1">
    <citation type="submission" date="2014-12" db="EMBL/GenBank/DDBJ databases">
        <title>Insight into the proteome of Arion vulgaris.</title>
        <authorList>
            <person name="Aradska J."/>
            <person name="Bulat T."/>
            <person name="Smidak R."/>
            <person name="Sarate P."/>
            <person name="Gangsoo J."/>
            <person name="Sialana F."/>
            <person name="Bilban M."/>
            <person name="Lubec G."/>
        </authorList>
    </citation>
    <scope>NUCLEOTIDE SEQUENCE</scope>
    <source>
        <tissue evidence="1">Skin</tissue>
    </source>
</reference>
<sequence length="57" mass="6539">MNSDVYRASSMALLTDFWEKTSFPYCQCLRHTGMSSLTSDVSMYNDVASLLLLRMLH</sequence>
<name>A0A0B6Y0Y1_9EUPU</name>
<accession>A0A0B6Y0Y1</accession>